<gene>
    <name evidence="4" type="ORF">KME28_25150</name>
</gene>
<evidence type="ECO:0000256" key="2">
    <source>
        <dbReference type="SAM" id="MobiDB-lite"/>
    </source>
</evidence>
<name>A0A9E3LVR1_9NOST</name>
<dbReference type="Pfam" id="PF00589">
    <property type="entry name" value="Phage_integrase"/>
    <property type="match status" value="1"/>
</dbReference>
<feature type="domain" description="Tyr recombinase" evidence="3">
    <location>
        <begin position="131"/>
        <end position="314"/>
    </location>
</feature>
<organism evidence="4 5">
    <name type="scientific">Pelatocladus maniniholoensis HA4357-MV3</name>
    <dbReference type="NCBI Taxonomy" id="1117104"/>
    <lineage>
        <taxon>Bacteria</taxon>
        <taxon>Bacillati</taxon>
        <taxon>Cyanobacteriota</taxon>
        <taxon>Cyanophyceae</taxon>
        <taxon>Nostocales</taxon>
        <taxon>Nostocaceae</taxon>
        <taxon>Pelatocladus</taxon>
    </lineage>
</organism>
<dbReference type="GO" id="GO:0003677">
    <property type="term" value="F:DNA binding"/>
    <property type="evidence" value="ECO:0007669"/>
    <property type="project" value="InterPro"/>
</dbReference>
<reference evidence="4" key="1">
    <citation type="submission" date="2021-05" db="EMBL/GenBank/DDBJ databases">
        <authorList>
            <person name="Pietrasiak N."/>
            <person name="Ward R."/>
            <person name="Stajich J.E."/>
            <person name="Kurbessoian T."/>
        </authorList>
    </citation>
    <scope>NUCLEOTIDE SEQUENCE</scope>
    <source>
        <strain evidence="4">HA4357-MV3</strain>
    </source>
</reference>
<dbReference type="AlphaFoldDB" id="A0A9E3LVR1"/>
<dbReference type="PROSITE" id="PS51898">
    <property type="entry name" value="TYR_RECOMBINASE"/>
    <property type="match status" value="1"/>
</dbReference>
<dbReference type="InterPro" id="IPR011010">
    <property type="entry name" value="DNA_brk_join_enz"/>
</dbReference>
<comment type="caution">
    <text evidence="4">The sequence shown here is derived from an EMBL/GenBank/DDBJ whole genome shotgun (WGS) entry which is preliminary data.</text>
</comment>
<feature type="region of interest" description="Disordered" evidence="2">
    <location>
        <begin position="324"/>
        <end position="347"/>
    </location>
</feature>
<dbReference type="PANTHER" id="PTHR30349:SF81">
    <property type="entry name" value="TYROSINE RECOMBINASE XERC"/>
    <property type="match status" value="1"/>
</dbReference>
<sequence>MKQSAYADFNFNPESLALTEPVPLTLHPAEVYLNSLGCGSRRTMREALNVIARLLTADTCDASTLDWSKLRYQHTAAVRAVLMSKYSPAMANKMLCALRRTLKEAWRLGLMSIEEYGRATDIGSVRGKSLLKGRALAASEISTLWDNCIKDNSNLGIRDAALLAVMIVGLRRSEVAHLDLSDFRSRSRSLTIRETKGGKERIVYLTETGVQAVKDWLKVRLLEPGPLFYPLSKGQQVIPRRMSEQGILRALQRRGERAGVENFTPHDFRRTFIGNLLDAGADIVTVSKLAGHASPSTTSKYDRRGEEAKKRAIDLLNVPLKSTTNSSSQAACAPHTKQPKQTQRVQANTSNLKCPNCKSKELQKNGFQVLADGLKHQRFRCKSCDYVFTPLLSIPN</sequence>
<dbReference type="GO" id="GO:0006310">
    <property type="term" value="P:DNA recombination"/>
    <property type="evidence" value="ECO:0007669"/>
    <property type="project" value="UniProtKB-KW"/>
</dbReference>
<evidence type="ECO:0000313" key="4">
    <source>
        <dbReference type="EMBL" id="MBW4434908.1"/>
    </source>
</evidence>
<accession>A0A9E3LVR1</accession>
<dbReference type="Gene3D" id="1.10.443.10">
    <property type="entry name" value="Intergrase catalytic core"/>
    <property type="match status" value="1"/>
</dbReference>
<dbReference type="EMBL" id="JAHHHW010000145">
    <property type="protein sequence ID" value="MBW4434908.1"/>
    <property type="molecule type" value="Genomic_DNA"/>
</dbReference>
<protein>
    <submittedName>
        <fullName evidence="4">Tyrosine-type recombinase/integrase</fullName>
    </submittedName>
</protein>
<keyword evidence="1" id="KW-0233">DNA recombination</keyword>
<evidence type="ECO:0000259" key="3">
    <source>
        <dbReference type="PROSITE" id="PS51898"/>
    </source>
</evidence>
<dbReference type="InterPro" id="IPR050090">
    <property type="entry name" value="Tyrosine_recombinase_XerCD"/>
</dbReference>
<dbReference type="PANTHER" id="PTHR30349">
    <property type="entry name" value="PHAGE INTEGRASE-RELATED"/>
    <property type="match status" value="1"/>
</dbReference>
<dbReference type="SUPFAM" id="SSF56349">
    <property type="entry name" value="DNA breaking-rejoining enzymes"/>
    <property type="match status" value="1"/>
</dbReference>
<evidence type="ECO:0000256" key="1">
    <source>
        <dbReference type="ARBA" id="ARBA00023172"/>
    </source>
</evidence>
<evidence type="ECO:0000313" key="5">
    <source>
        <dbReference type="Proteomes" id="UP000813215"/>
    </source>
</evidence>
<dbReference type="InterPro" id="IPR013762">
    <property type="entry name" value="Integrase-like_cat_sf"/>
</dbReference>
<reference evidence="4" key="2">
    <citation type="journal article" date="2022" name="Microbiol. Resour. Announc.">
        <title>Metagenome Sequencing to Explore Phylogenomics of Terrestrial Cyanobacteria.</title>
        <authorList>
            <person name="Ward R.D."/>
            <person name="Stajich J.E."/>
            <person name="Johansen J.R."/>
            <person name="Huntemann M."/>
            <person name="Clum A."/>
            <person name="Foster B."/>
            <person name="Foster B."/>
            <person name="Roux S."/>
            <person name="Palaniappan K."/>
            <person name="Varghese N."/>
            <person name="Mukherjee S."/>
            <person name="Reddy T.B.K."/>
            <person name="Daum C."/>
            <person name="Copeland A."/>
            <person name="Chen I.A."/>
            <person name="Ivanova N.N."/>
            <person name="Kyrpides N.C."/>
            <person name="Shapiro N."/>
            <person name="Eloe-Fadrosh E.A."/>
            <person name="Pietrasiak N."/>
        </authorList>
    </citation>
    <scope>NUCLEOTIDE SEQUENCE</scope>
    <source>
        <strain evidence="4">HA4357-MV3</strain>
    </source>
</reference>
<dbReference type="CDD" id="cd00397">
    <property type="entry name" value="DNA_BRE_C"/>
    <property type="match status" value="1"/>
</dbReference>
<dbReference type="Proteomes" id="UP000813215">
    <property type="component" value="Unassembled WGS sequence"/>
</dbReference>
<dbReference type="InterPro" id="IPR002104">
    <property type="entry name" value="Integrase_catalytic"/>
</dbReference>
<proteinExistence type="predicted"/>
<dbReference type="GO" id="GO:0015074">
    <property type="term" value="P:DNA integration"/>
    <property type="evidence" value="ECO:0007669"/>
    <property type="project" value="InterPro"/>
</dbReference>